<feature type="compositionally biased region" description="Pro residues" evidence="1">
    <location>
        <begin position="1"/>
        <end position="18"/>
    </location>
</feature>
<gene>
    <name evidence="2" type="ORF">IPOD504_LOCUS16507</name>
</gene>
<evidence type="ECO:0000256" key="1">
    <source>
        <dbReference type="SAM" id="MobiDB-lite"/>
    </source>
</evidence>
<dbReference type="EMBL" id="OW152820">
    <property type="protein sequence ID" value="CAH2075113.1"/>
    <property type="molecule type" value="Genomic_DNA"/>
</dbReference>
<organism evidence="2 3">
    <name type="scientific">Iphiclides podalirius</name>
    <name type="common">scarce swallowtail</name>
    <dbReference type="NCBI Taxonomy" id="110791"/>
    <lineage>
        <taxon>Eukaryota</taxon>
        <taxon>Metazoa</taxon>
        <taxon>Ecdysozoa</taxon>
        <taxon>Arthropoda</taxon>
        <taxon>Hexapoda</taxon>
        <taxon>Insecta</taxon>
        <taxon>Pterygota</taxon>
        <taxon>Neoptera</taxon>
        <taxon>Endopterygota</taxon>
        <taxon>Lepidoptera</taxon>
        <taxon>Glossata</taxon>
        <taxon>Ditrysia</taxon>
        <taxon>Papilionoidea</taxon>
        <taxon>Papilionidae</taxon>
        <taxon>Papilioninae</taxon>
        <taxon>Iphiclides</taxon>
    </lineage>
</organism>
<accession>A0ABN8J7P7</accession>
<evidence type="ECO:0000313" key="2">
    <source>
        <dbReference type="EMBL" id="CAH2075113.1"/>
    </source>
</evidence>
<feature type="region of interest" description="Disordered" evidence="1">
    <location>
        <begin position="1"/>
        <end position="28"/>
    </location>
</feature>
<keyword evidence="3" id="KW-1185">Reference proteome</keyword>
<feature type="non-terminal residue" evidence="2">
    <location>
        <position position="1"/>
    </location>
</feature>
<evidence type="ECO:0000313" key="3">
    <source>
        <dbReference type="Proteomes" id="UP000837857"/>
    </source>
</evidence>
<reference evidence="2" key="1">
    <citation type="submission" date="2022-03" db="EMBL/GenBank/DDBJ databases">
        <authorList>
            <person name="Martin H S."/>
        </authorList>
    </citation>
    <scope>NUCLEOTIDE SEQUENCE</scope>
</reference>
<protein>
    <submittedName>
        <fullName evidence="2">Uncharacterized protein</fullName>
    </submittedName>
</protein>
<proteinExistence type="predicted"/>
<dbReference type="Proteomes" id="UP000837857">
    <property type="component" value="Chromosome 8"/>
</dbReference>
<sequence length="118" mass="12602">MNSPPPPPPPPPRPPPRPQGLRIGFNPAGVNRDLQPFAPRCRAIVNTSCLARQRGRILCGFARMSIDAHNNIFSKPSSRMLSTRASGPLRPRPTLPTPIQVRSLQSIRAGGGGGVGGR</sequence>
<feature type="region of interest" description="Disordered" evidence="1">
    <location>
        <begin position="78"/>
        <end position="118"/>
    </location>
</feature>
<name>A0ABN8J7P7_9NEOP</name>
<feature type="compositionally biased region" description="Gly residues" evidence="1">
    <location>
        <begin position="109"/>
        <end position="118"/>
    </location>
</feature>